<gene>
    <name evidence="1" type="ORF">ACFH04_13430</name>
</gene>
<sequence>MVLFAEQFFADHLTLPYPEAAVVGDTYYAAPAPDLPLRLRIGFTPTIRAGEYGGLRLQVIHLEHGPLDTLALSFAGHGAFEIRDRRQGRKPGQDGYGVFRDWHNLQTPSWLGLGVAELRAAISQYVRLWFPGALSVRTQPRPAAQVLAPIAAAAPALGR</sequence>
<proteinExistence type="predicted"/>
<dbReference type="Proteomes" id="UP001589887">
    <property type="component" value="Unassembled WGS sequence"/>
</dbReference>
<comment type="caution">
    <text evidence="1">The sequence shown here is derived from an EMBL/GenBank/DDBJ whole genome shotgun (WGS) entry which is preliminary data.</text>
</comment>
<keyword evidence="2" id="KW-1185">Reference proteome</keyword>
<accession>A0ABV6TFY0</accession>
<dbReference type="EMBL" id="JBHMQV010000009">
    <property type="protein sequence ID" value="MFC0844701.1"/>
    <property type="molecule type" value="Genomic_DNA"/>
</dbReference>
<evidence type="ECO:0000313" key="2">
    <source>
        <dbReference type="Proteomes" id="UP001589887"/>
    </source>
</evidence>
<organism evidence="1 2">
    <name type="scientific">Streptomyces noboritoensis</name>
    <dbReference type="NCBI Taxonomy" id="67337"/>
    <lineage>
        <taxon>Bacteria</taxon>
        <taxon>Bacillati</taxon>
        <taxon>Actinomycetota</taxon>
        <taxon>Actinomycetes</taxon>
        <taxon>Kitasatosporales</taxon>
        <taxon>Streptomycetaceae</taxon>
        <taxon>Streptomyces</taxon>
    </lineage>
</organism>
<evidence type="ECO:0000313" key="1">
    <source>
        <dbReference type="EMBL" id="MFC0844701.1"/>
    </source>
</evidence>
<protein>
    <submittedName>
        <fullName evidence="1">Uncharacterized protein</fullName>
    </submittedName>
</protein>
<name>A0ABV6TFY0_9ACTN</name>
<reference evidence="1 2" key="1">
    <citation type="submission" date="2024-09" db="EMBL/GenBank/DDBJ databases">
        <authorList>
            <person name="Sun Q."/>
            <person name="Mori K."/>
        </authorList>
    </citation>
    <scope>NUCLEOTIDE SEQUENCE [LARGE SCALE GENOMIC DNA]</scope>
    <source>
        <strain evidence="1 2">JCM 4557</strain>
    </source>
</reference>
<dbReference type="RefSeq" id="WP_394319121.1">
    <property type="nucleotide sequence ID" value="NZ_JBHMQV010000009.1"/>
</dbReference>